<gene>
    <name evidence="1" type="ORF">Tco_0891685</name>
</gene>
<dbReference type="EMBL" id="BQNB010013913">
    <property type="protein sequence ID" value="GJT21748.1"/>
    <property type="molecule type" value="Genomic_DNA"/>
</dbReference>
<name>A0ABQ5C6X4_9ASTR</name>
<evidence type="ECO:0000313" key="2">
    <source>
        <dbReference type="Proteomes" id="UP001151760"/>
    </source>
</evidence>
<sequence>MSRAPCLKVVNVENLIWFSTQQLLMRKTVSILSNHWVLTQPLPQCLEIQRFALHEYWYVHSRENAVQITDTQFPSMAVNAVLFCIVLPKAAITPWSIIAGVGLSDRCGCGCLLAPLAHSYAVYVKDPDDVYPDLHATPNIAEIPYYWEWEILEFGDEDHGDSGDADLGGEIIASSLET</sequence>
<organism evidence="1 2">
    <name type="scientific">Tanacetum coccineum</name>
    <dbReference type="NCBI Taxonomy" id="301880"/>
    <lineage>
        <taxon>Eukaryota</taxon>
        <taxon>Viridiplantae</taxon>
        <taxon>Streptophyta</taxon>
        <taxon>Embryophyta</taxon>
        <taxon>Tracheophyta</taxon>
        <taxon>Spermatophyta</taxon>
        <taxon>Magnoliopsida</taxon>
        <taxon>eudicotyledons</taxon>
        <taxon>Gunneridae</taxon>
        <taxon>Pentapetalae</taxon>
        <taxon>asterids</taxon>
        <taxon>campanulids</taxon>
        <taxon>Asterales</taxon>
        <taxon>Asteraceae</taxon>
        <taxon>Asteroideae</taxon>
        <taxon>Anthemideae</taxon>
        <taxon>Anthemidinae</taxon>
        <taxon>Tanacetum</taxon>
    </lineage>
</organism>
<keyword evidence="2" id="KW-1185">Reference proteome</keyword>
<reference evidence="1" key="2">
    <citation type="submission" date="2022-01" db="EMBL/GenBank/DDBJ databases">
        <authorList>
            <person name="Yamashiro T."/>
            <person name="Shiraishi A."/>
            <person name="Satake H."/>
            <person name="Nakayama K."/>
        </authorList>
    </citation>
    <scope>NUCLEOTIDE SEQUENCE</scope>
</reference>
<comment type="caution">
    <text evidence="1">The sequence shown here is derived from an EMBL/GenBank/DDBJ whole genome shotgun (WGS) entry which is preliminary data.</text>
</comment>
<dbReference type="Proteomes" id="UP001151760">
    <property type="component" value="Unassembled WGS sequence"/>
</dbReference>
<accession>A0ABQ5C6X4</accession>
<reference evidence="1" key="1">
    <citation type="journal article" date="2022" name="Int. J. Mol. Sci.">
        <title>Draft Genome of Tanacetum Coccineum: Genomic Comparison of Closely Related Tanacetum-Family Plants.</title>
        <authorList>
            <person name="Yamashiro T."/>
            <person name="Shiraishi A."/>
            <person name="Nakayama K."/>
            <person name="Satake H."/>
        </authorList>
    </citation>
    <scope>NUCLEOTIDE SEQUENCE</scope>
</reference>
<evidence type="ECO:0000313" key="1">
    <source>
        <dbReference type="EMBL" id="GJT21748.1"/>
    </source>
</evidence>
<proteinExistence type="predicted"/>
<protein>
    <submittedName>
        <fullName evidence="1">Uncharacterized protein</fullName>
    </submittedName>
</protein>